<accession>A0A9D1E975</accession>
<dbReference type="Proteomes" id="UP000823912">
    <property type="component" value="Unassembled WGS sequence"/>
</dbReference>
<evidence type="ECO:0000256" key="8">
    <source>
        <dbReference type="ARBA" id="ARBA00023264"/>
    </source>
</evidence>
<dbReference type="PANTHER" id="PTHR12358">
    <property type="entry name" value="SPHINGOSINE KINASE"/>
    <property type="match status" value="1"/>
</dbReference>
<dbReference type="GO" id="GO:0008654">
    <property type="term" value="P:phospholipid biosynthetic process"/>
    <property type="evidence" value="ECO:0007669"/>
    <property type="project" value="UniProtKB-KW"/>
</dbReference>
<dbReference type="Pfam" id="PF00781">
    <property type="entry name" value="DAGK_cat"/>
    <property type="match status" value="1"/>
</dbReference>
<feature type="domain" description="DAGKc" evidence="9">
    <location>
        <begin position="2"/>
        <end position="134"/>
    </location>
</feature>
<keyword evidence="7" id="KW-0594">Phospholipid biosynthesis</keyword>
<reference evidence="10" key="1">
    <citation type="submission" date="2020-10" db="EMBL/GenBank/DDBJ databases">
        <authorList>
            <person name="Gilroy R."/>
        </authorList>
    </citation>
    <scope>NUCLEOTIDE SEQUENCE</scope>
    <source>
        <strain evidence="10">ChiSjej5B23-6657</strain>
    </source>
</reference>
<dbReference type="PANTHER" id="PTHR12358:SF54">
    <property type="entry name" value="SPHINGOSINE KINASE RELATED PROTEIN"/>
    <property type="match status" value="1"/>
</dbReference>
<proteinExistence type="inferred from homology"/>
<keyword evidence="8" id="KW-1208">Phospholipid metabolism</keyword>
<evidence type="ECO:0000256" key="4">
    <source>
        <dbReference type="ARBA" id="ARBA00022741"/>
    </source>
</evidence>
<dbReference type="SMART" id="SM00046">
    <property type="entry name" value="DAGKc"/>
    <property type="match status" value="1"/>
</dbReference>
<dbReference type="InterPro" id="IPR016064">
    <property type="entry name" value="NAD/diacylglycerol_kinase_sf"/>
</dbReference>
<dbReference type="Gene3D" id="3.40.50.10330">
    <property type="entry name" value="Probable inorganic polyphosphate/atp-NAD kinase, domain 1"/>
    <property type="match status" value="1"/>
</dbReference>
<organism evidence="10 11">
    <name type="scientific">Candidatus Pullilachnospira gallistercoris</name>
    <dbReference type="NCBI Taxonomy" id="2840911"/>
    <lineage>
        <taxon>Bacteria</taxon>
        <taxon>Bacillati</taxon>
        <taxon>Bacillota</taxon>
        <taxon>Clostridia</taxon>
        <taxon>Lachnospirales</taxon>
        <taxon>Lachnospiraceae</taxon>
        <taxon>Lachnospiraceae incertae sedis</taxon>
        <taxon>Candidatus Pullilachnospira</taxon>
    </lineage>
</organism>
<dbReference type="InterPro" id="IPR017438">
    <property type="entry name" value="ATP-NAD_kinase_N"/>
</dbReference>
<dbReference type="InterPro" id="IPR050187">
    <property type="entry name" value="Lipid_Phosphate_FormReg"/>
</dbReference>
<keyword evidence="6" id="KW-0067">ATP-binding</keyword>
<gene>
    <name evidence="10" type="ORF">IAA55_03525</name>
</gene>
<reference evidence="10" key="2">
    <citation type="journal article" date="2021" name="PeerJ">
        <title>Extensive microbial diversity within the chicken gut microbiome revealed by metagenomics and culture.</title>
        <authorList>
            <person name="Gilroy R."/>
            <person name="Ravi A."/>
            <person name="Getino M."/>
            <person name="Pursley I."/>
            <person name="Horton D.L."/>
            <person name="Alikhan N.F."/>
            <person name="Baker D."/>
            <person name="Gharbi K."/>
            <person name="Hall N."/>
            <person name="Watson M."/>
            <person name="Adriaenssens E.M."/>
            <person name="Foster-Nyarko E."/>
            <person name="Jarju S."/>
            <person name="Secka A."/>
            <person name="Antonio M."/>
            <person name="Oren A."/>
            <person name="Chaudhuri R.R."/>
            <person name="La Ragione R."/>
            <person name="Hildebrand F."/>
            <person name="Pallen M.J."/>
        </authorList>
    </citation>
    <scope>NUCLEOTIDE SEQUENCE</scope>
    <source>
        <strain evidence="10">ChiSjej5B23-6657</strain>
    </source>
</reference>
<evidence type="ECO:0000256" key="7">
    <source>
        <dbReference type="ARBA" id="ARBA00023209"/>
    </source>
</evidence>
<keyword evidence="4" id="KW-0547">Nucleotide-binding</keyword>
<keyword evidence="7" id="KW-0444">Lipid biosynthesis</keyword>
<comment type="cofactor">
    <cofactor evidence="1">
        <name>Mg(2+)</name>
        <dbReference type="ChEBI" id="CHEBI:18420"/>
    </cofactor>
</comment>
<dbReference type="AlphaFoldDB" id="A0A9D1E975"/>
<evidence type="ECO:0000256" key="5">
    <source>
        <dbReference type="ARBA" id="ARBA00022777"/>
    </source>
</evidence>
<dbReference type="GO" id="GO:0005524">
    <property type="term" value="F:ATP binding"/>
    <property type="evidence" value="ECO:0007669"/>
    <property type="project" value="UniProtKB-KW"/>
</dbReference>
<evidence type="ECO:0000313" key="11">
    <source>
        <dbReference type="Proteomes" id="UP000823912"/>
    </source>
</evidence>
<evidence type="ECO:0000256" key="6">
    <source>
        <dbReference type="ARBA" id="ARBA00022840"/>
    </source>
</evidence>
<dbReference type="GO" id="GO:0016301">
    <property type="term" value="F:kinase activity"/>
    <property type="evidence" value="ECO:0007669"/>
    <property type="project" value="UniProtKB-KW"/>
</dbReference>
<sequence length="312" mass="34883">MEVKEQYYFIVNRKSKTGKAAEIWRELEQVLKERKIPYHAYTTKYYRHATELADQICSKPGKINLVVVGGDGTVNEVLNGMHDFDRVTFGCIPSGSANDFARGFGLAGTPREILERMLDAKEEEYLDFGQVTYGEEGLTRRFIVSSGVGVDADVCRQALDAPIKKVLNRFHLGQLTYVVLTVKTLFTMPLMDAEVRAENGTIYRQKKAIFIAAMNFPYEGGGVPMAPKASVFDGKLSCCCVHDIPRLLCFFLLPVLCLGKHTRLRGFDIIESRKLEVTLKSPAVVHADGEDCGDQKKLCFEAVSGQLRVKKI</sequence>
<dbReference type="InterPro" id="IPR045540">
    <property type="entry name" value="YegS/DAGK_C"/>
</dbReference>
<dbReference type="SUPFAM" id="SSF111331">
    <property type="entry name" value="NAD kinase/diacylglycerol kinase-like"/>
    <property type="match status" value="1"/>
</dbReference>
<evidence type="ECO:0000256" key="3">
    <source>
        <dbReference type="ARBA" id="ARBA00022679"/>
    </source>
</evidence>
<protein>
    <submittedName>
        <fullName evidence="10">Diacylglycerol kinase family lipid kinase</fullName>
    </submittedName>
</protein>
<comment type="similarity">
    <text evidence="2">Belongs to the diacylglycerol/lipid kinase family.</text>
</comment>
<keyword evidence="3" id="KW-0808">Transferase</keyword>
<evidence type="ECO:0000256" key="2">
    <source>
        <dbReference type="ARBA" id="ARBA00005983"/>
    </source>
</evidence>
<evidence type="ECO:0000313" key="10">
    <source>
        <dbReference type="EMBL" id="HIR70331.1"/>
    </source>
</evidence>
<evidence type="ECO:0000259" key="9">
    <source>
        <dbReference type="PROSITE" id="PS50146"/>
    </source>
</evidence>
<keyword evidence="7" id="KW-0443">Lipid metabolism</keyword>
<comment type="caution">
    <text evidence="10">The sequence shown here is derived from an EMBL/GenBank/DDBJ whole genome shotgun (WGS) entry which is preliminary data.</text>
</comment>
<dbReference type="EMBL" id="DVHM01000054">
    <property type="protein sequence ID" value="HIR70331.1"/>
    <property type="molecule type" value="Genomic_DNA"/>
</dbReference>
<dbReference type="InterPro" id="IPR001206">
    <property type="entry name" value="Diacylglycerol_kinase_cat_dom"/>
</dbReference>
<dbReference type="PROSITE" id="PS50146">
    <property type="entry name" value="DAGK"/>
    <property type="match status" value="1"/>
</dbReference>
<evidence type="ECO:0000256" key="1">
    <source>
        <dbReference type="ARBA" id="ARBA00001946"/>
    </source>
</evidence>
<keyword evidence="5 10" id="KW-0418">Kinase</keyword>
<name>A0A9D1E975_9FIRM</name>
<dbReference type="Gene3D" id="2.60.200.40">
    <property type="match status" value="1"/>
</dbReference>
<dbReference type="Pfam" id="PF19279">
    <property type="entry name" value="YegS_C"/>
    <property type="match status" value="1"/>
</dbReference>